<accession>A0AAW1SK83</accession>
<feature type="transmembrane region" description="Helical" evidence="2">
    <location>
        <begin position="271"/>
        <end position="295"/>
    </location>
</feature>
<dbReference type="EMBL" id="JALJOU010000001">
    <property type="protein sequence ID" value="KAK9846274.1"/>
    <property type="molecule type" value="Genomic_DNA"/>
</dbReference>
<gene>
    <name evidence="3" type="ORF">WJX81_000669</name>
</gene>
<keyword evidence="2" id="KW-0812">Transmembrane</keyword>
<keyword evidence="2" id="KW-0472">Membrane</keyword>
<feature type="transmembrane region" description="Helical" evidence="2">
    <location>
        <begin position="243"/>
        <end position="264"/>
    </location>
</feature>
<feature type="transmembrane region" description="Helical" evidence="2">
    <location>
        <begin position="48"/>
        <end position="74"/>
    </location>
</feature>
<evidence type="ECO:0000313" key="4">
    <source>
        <dbReference type="Proteomes" id="UP001445335"/>
    </source>
</evidence>
<dbReference type="Proteomes" id="UP001445335">
    <property type="component" value="Unassembled WGS sequence"/>
</dbReference>
<proteinExistence type="predicted"/>
<dbReference type="AlphaFoldDB" id="A0AAW1SK83"/>
<comment type="caution">
    <text evidence="3">The sequence shown here is derived from an EMBL/GenBank/DDBJ whole genome shotgun (WGS) entry which is preliminary data.</text>
</comment>
<evidence type="ECO:0000256" key="2">
    <source>
        <dbReference type="SAM" id="Phobius"/>
    </source>
</evidence>
<name>A0AAW1SK83_9CHLO</name>
<feature type="region of interest" description="Disordered" evidence="1">
    <location>
        <begin position="490"/>
        <end position="509"/>
    </location>
</feature>
<keyword evidence="2" id="KW-1133">Transmembrane helix</keyword>
<evidence type="ECO:0008006" key="5">
    <source>
        <dbReference type="Google" id="ProtNLM"/>
    </source>
</evidence>
<evidence type="ECO:0000313" key="3">
    <source>
        <dbReference type="EMBL" id="KAK9846274.1"/>
    </source>
</evidence>
<evidence type="ECO:0000256" key="1">
    <source>
        <dbReference type="SAM" id="MobiDB-lite"/>
    </source>
</evidence>
<reference evidence="3 4" key="1">
    <citation type="journal article" date="2024" name="Nat. Commun.">
        <title>Phylogenomics reveals the evolutionary origins of lichenization in chlorophyte algae.</title>
        <authorList>
            <person name="Puginier C."/>
            <person name="Libourel C."/>
            <person name="Otte J."/>
            <person name="Skaloud P."/>
            <person name="Haon M."/>
            <person name="Grisel S."/>
            <person name="Petersen M."/>
            <person name="Berrin J.G."/>
            <person name="Delaux P.M."/>
            <person name="Dal Grande F."/>
            <person name="Keller J."/>
        </authorList>
    </citation>
    <scope>NUCLEOTIDE SEQUENCE [LARGE SCALE GENOMIC DNA]</scope>
    <source>
        <strain evidence="3 4">SAG 245.80</strain>
    </source>
</reference>
<keyword evidence="4" id="KW-1185">Reference proteome</keyword>
<protein>
    <recommendedName>
        <fullName evidence="5">Protein tweety homolog</fullName>
    </recommendedName>
</protein>
<feature type="transmembrane region" description="Helical" evidence="2">
    <location>
        <begin position="95"/>
        <end position="119"/>
    </location>
</feature>
<organism evidence="3 4">
    <name type="scientific">Elliptochloris bilobata</name>
    <dbReference type="NCBI Taxonomy" id="381761"/>
    <lineage>
        <taxon>Eukaryota</taxon>
        <taxon>Viridiplantae</taxon>
        <taxon>Chlorophyta</taxon>
        <taxon>core chlorophytes</taxon>
        <taxon>Trebouxiophyceae</taxon>
        <taxon>Trebouxiophyceae incertae sedis</taxon>
        <taxon>Elliptochloris clade</taxon>
        <taxon>Elliptochloris</taxon>
    </lineage>
</organism>
<sequence>MASRNGTTVSILNIPTCSAVPQSAFDTASAAAFEPTQWSYYRQYLSTVLPGLICGGLCFLAAATFLIWLCTLCCRRLGWVAKAPLTDKGRRGGMLGAAGNAFTVLLALAAAATATWALAESLHATDGRVSEFWGIVTDARGRAQGAVDTASGILGQLDMLQSTLDTISRDLPGLTGGQATGTEVNNSLLQINLPQTAATIRTAVANGRAALAQLNSQGLQAVADFQAKNQPSSENFQNIGRPVVLGTFFGGLMLLTLAAGVLAAVGRTPRLAAFVVIMLWLAAGVVLVIGAGGLLGARGVAGDGCLYGETYALHTVRQRYPASQRAQQAVQYYLGGGSALSGPDILQRVFNVNVTALQAYQSDPEVTLLLRFLATPAGAAAVNATAAIPQADRAAIISLPGLVDATQASLASLEARLERVRLSAPPVAAIKDLVCCELPDGAARSWQAWTVAGALAAMLALLVTVRLAASVAPAPSSQFYTAAPGGTAEGTQLVPRRGGARGAARGATV</sequence>